<gene>
    <name evidence="2" type="ORF">PHLCEN_2v4407</name>
</gene>
<evidence type="ECO:0000256" key="1">
    <source>
        <dbReference type="SAM" id="SignalP"/>
    </source>
</evidence>
<accession>A0A2R6PNN5</accession>
<feature type="chain" id="PRO_5015358224" evidence="1">
    <location>
        <begin position="21"/>
        <end position="64"/>
    </location>
</feature>
<reference evidence="2 3" key="1">
    <citation type="submission" date="2018-02" db="EMBL/GenBank/DDBJ databases">
        <title>Genome sequence of the basidiomycete white-rot fungus Phlebia centrifuga.</title>
        <authorList>
            <person name="Granchi Z."/>
            <person name="Peng M."/>
            <person name="de Vries R.P."/>
            <person name="Hilden K."/>
            <person name="Makela M.R."/>
            <person name="Grigoriev I."/>
            <person name="Riley R."/>
        </authorList>
    </citation>
    <scope>NUCLEOTIDE SEQUENCE [LARGE SCALE GENOMIC DNA]</scope>
    <source>
        <strain evidence="2 3">FBCC195</strain>
    </source>
</reference>
<keyword evidence="1" id="KW-0732">Signal</keyword>
<sequence length="64" mass="6965">MVQFTLIAAALLATALGAQAAQNQLQQVRGVPFVYYTTFDLLNHWDQVTADIGPNPNNVGMNCE</sequence>
<dbReference type="AlphaFoldDB" id="A0A2R6PNN5"/>
<dbReference type="EMBL" id="MLYV02000446">
    <property type="protein sequence ID" value="PSR94675.1"/>
    <property type="molecule type" value="Genomic_DNA"/>
</dbReference>
<comment type="caution">
    <text evidence="2">The sequence shown here is derived from an EMBL/GenBank/DDBJ whole genome shotgun (WGS) entry which is preliminary data.</text>
</comment>
<evidence type="ECO:0000313" key="3">
    <source>
        <dbReference type="Proteomes" id="UP000186601"/>
    </source>
</evidence>
<protein>
    <submittedName>
        <fullName evidence="2">Uncharacterized protein</fullName>
    </submittedName>
</protein>
<organism evidence="2 3">
    <name type="scientific">Hermanssonia centrifuga</name>
    <dbReference type="NCBI Taxonomy" id="98765"/>
    <lineage>
        <taxon>Eukaryota</taxon>
        <taxon>Fungi</taxon>
        <taxon>Dikarya</taxon>
        <taxon>Basidiomycota</taxon>
        <taxon>Agaricomycotina</taxon>
        <taxon>Agaricomycetes</taxon>
        <taxon>Polyporales</taxon>
        <taxon>Meruliaceae</taxon>
        <taxon>Hermanssonia</taxon>
    </lineage>
</organism>
<name>A0A2R6PNN5_9APHY</name>
<proteinExistence type="predicted"/>
<feature type="signal peptide" evidence="1">
    <location>
        <begin position="1"/>
        <end position="20"/>
    </location>
</feature>
<evidence type="ECO:0000313" key="2">
    <source>
        <dbReference type="EMBL" id="PSR94675.1"/>
    </source>
</evidence>
<keyword evidence="3" id="KW-1185">Reference proteome</keyword>
<dbReference type="Proteomes" id="UP000186601">
    <property type="component" value="Unassembled WGS sequence"/>
</dbReference>